<keyword evidence="3" id="KW-1185">Reference proteome</keyword>
<feature type="chain" id="PRO_5044878475" evidence="1">
    <location>
        <begin position="22"/>
        <end position="91"/>
    </location>
</feature>
<sequence length="91" mass="9634">MANYKLVCVVFLIASLSSVLEIASDQCTFEVHAETLCNSDPSATNNSVCTDCCNSIFGVDVGVQCSEVAGRDGACVCNKCQDPNFTHKTCS</sequence>
<protein>
    <submittedName>
        <fullName evidence="2">Uncharacterized protein</fullName>
    </submittedName>
</protein>
<accession>A0ABD3DRP7</accession>
<name>A0ABD3DRP7_9LAMI</name>
<evidence type="ECO:0000256" key="1">
    <source>
        <dbReference type="SAM" id="SignalP"/>
    </source>
</evidence>
<dbReference type="Proteomes" id="UP001632038">
    <property type="component" value="Unassembled WGS sequence"/>
</dbReference>
<evidence type="ECO:0000313" key="3">
    <source>
        <dbReference type="Proteomes" id="UP001632038"/>
    </source>
</evidence>
<reference evidence="3" key="1">
    <citation type="journal article" date="2024" name="IScience">
        <title>Strigolactones Initiate the Formation of Haustorium-like Structures in Castilleja.</title>
        <authorList>
            <person name="Buerger M."/>
            <person name="Peterson D."/>
            <person name="Chory J."/>
        </authorList>
    </citation>
    <scope>NUCLEOTIDE SEQUENCE [LARGE SCALE GENOMIC DNA]</scope>
</reference>
<comment type="caution">
    <text evidence="2">The sequence shown here is derived from an EMBL/GenBank/DDBJ whole genome shotgun (WGS) entry which is preliminary data.</text>
</comment>
<keyword evidence="1" id="KW-0732">Signal</keyword>
<proteinExistence type="predicted"/>
<dbReference type="EMBL" id="JAVIJP010000013">
    <property type="protein sequence ID" value="KAL3644900.1"/>
    <property type="molecule type" value="Genomic_DNA"/>
</dbReference>
<dbReference type="AlphaFoldDB" id="A0ABD3DRP7"/>
<organism evidence="2 3">
    <name type="scientific">Castilleja foliolosa</name>
    <dbReference type="NCBI Taxonomy" id="1961234"/>
    <lineage>
        <taxon>Eukaryota</taxon>
        <taxon>Viridiplantae</taxon>
        <taxon>Streptophyta</taxon>
        <taxon>Embryophyta</taxon>
        <taxon>Tracheophyta</taxon>
        <taxon>Spermatophyta</taxon>
        <taxon>Magnoliopsida</taxon>
        <taxon>eudicotyledons</taxon>
        <taxon>Gunneridae</taxon>
        <taxon>Pentapetalae</taxon>
        <taxon>asterids</taxon>
        <taxon>lamiids</taxon>
        <taxon>Lamiales</taxon>
        <taxon>Orobanchaceae</taxon>
        <taxon>Pedicularideae</taxon>
        <taxon>Castillejinae</taxon>
        <taxon>Castilleja</taxon>
    </lineage>
</organism>
<gene>
    <name evidence="2" type="ORF">CASFOL_010080</name>
</gene>
<evidence type="ECO:0000313" key="2">
    <source>
        <dbReference type="EMBL" id="KAL3644900.1"/>
    </source>
</evidence>
<feature type="signal peptide" evidence="1">
    <location>
        <begin position="1"/>
        <end position="21"/>
    </location>
</feature>